<feature type="transmembrane region" description="Helical" evidence="2">
    <location>
        <begin position="94"/>
        <end position="115"/>
    </location>
</feature>
<feature type="transmembrane region" description="Helical" evidence="2">
    <location>
        <begin position="235"/>
        <end position="253"/>
    </location>
</feature>
<evidence type="ECO:0000256" key="2">
    <source>
        <dbReference type="SAM" id="Phobius"/>
    </source>
</evidence>
<dbReference type="RefSeq" id="WP_379581587.1">
    <property type="nucleotide sequence ID" value="NZ_JBHSQW010000001.1"/>
</dbReference>
<feature type="compositionally biased region" description="Low complexity" evidence="1">
    <location>
        <begin position="432"/>
        <end position="444"/>
    </location>
</feature>
<protein>
    <submittedName>
        <fullName evidence="3">DUF6350 family protein</fullName>
    </submittedName>
</protein>
<dbReference type="InterPro" id="IPR045931">
    <property type="entry name" value="DUF6350"/>
</dbReference>
<feature type="transmembrane region" description="Helical" evidence="2">
    <location>
        <begin position="202"/>
        <end position="223"/>
    </location>
</feature>
<feature type="transmembrane region" description="Helical" evidence="2">
    <location>
        <begin position="159"/>
        <end position="181"/>
    </location>
</feature>
<dbReference type="EMBL" id="JBHSQW010000001">
    <property type="protein sequence ID" value="MFC5992743.1"/>
    <property type="molecule type" value="Genomic_DNA"/>
</dbReference>
<name>A0ABW1IW94_9PSEU</name>
<sequence length="515" mass="51240">MRGTRSPTDRPADLPAGDHESASGAEGLDRLRILLAAAMGTVLVSYALLVVAAGLVALTAASGMSVDGAFTVAIPLWLAAHQIPLQLHGQPLSVLPLLPTLVLVAVVFIGSRWSVRRLGGRVRTDAGPVLATQAGAHAAVAVLAGALLPRDAAVVATPWAAMVGAGIVTAVAAGLGLLWACGPPLDWRERVPHWGAAAGHGSVLGVVALLGAGAVVLCAGLVLRASAVERAFAEIAPGFGAALGVTLLALAYLPNAVVAGVSWALGPGVSVGAAAVSPFAVEPGPAPPFPLLAVMPVSRPPAWAIVVLVLPVAAGVLVGLSCRRRLGPHADVTARLRAAGAATALVAAAVGLLALLSGGRLASGPFDPVWLRAELVVPAVLVWVGGPAMLIAAFQRAAADPAAPSALDLGPAEADADTAAPVPGDRDEPLVTESAEPEPGSTEPESTEPEPGRDESVSDPDPSEPVPRTVADLVALRSRQAAAAERAAGPPADGAADRADDSADDSGAESDATTV</sequence>
<comment type="caution">
    <text evidence="3">The sequence shown here is derived from an EMBL/GenBank/DDBJ whole genome shotgun (WGS) entry which is preliminary data.</text>
</comment>
<evidence type="ECO:0000256" key="1">
    <source>
        <dbReference type="SAM" id="MobiDB-lite"/>
    </source>
</evidence>
<dbReference type="Pfam" id="PF19877">
    <property type="entry name" value="DUF6350"/>
    <property type="match status" value="1"/>
</dbReference>
<feature type="compositionally biased region" description="Low complexity" evidence="1">
    <location>
        <begin position="481"/>
        <end position="494"/>
    </location>
</feature>
<feature type="region of interest" description="Disordered" evidence="1">
    <location>
        <begin position="1"/>
        <end position="23"/>
    </location>
</feature>
<feature type="transmembrane region" description="Helical" evidence="2">
    <location>
        <begin position="301"/>
        <end position="322"/>
    </location>
</feature>
<evidence type="ECO:0000313" key="4">
    <source>
        <dbReference type="Proteomes" id="UP001596302"/>
    </source>
</evidence>
<keyword evidence="2" id="KW-1133">Transmembrane helix</keyword>
<dbReference type="Proteomes" id="UP001596302">
    <property type="component" value="Unassembled WGS sequence"/>
</dbReference>
<keyword evidence="2" id="KW-0472">Membrane</keyword>
<keyword evidence="4" id="KW-1185">Reference proteome</keyword>
<evidence type="ECO:0000313" key="3">
    <source>
        <dbReference type="EMBL" id="MFC5992743.1"/>
    </source>
</evidence>
<feature type="transmembrane region" description="Helical" evidence="2">
    <location>
        <begin position="260"/>
        <end position="281"/>
    </location>
</feature>
<gene>
    <name evidence="3" type="ORF">ACFQE5_00795</name>
</gene>
<organism evidence="3 4">
    <name type="scientific">Pseudonocardia hispaniensis</name>
    <dbReference type="NCBI Taxonomy" id="904933"/>
    <lineage>
        <taxon>Bacteria</taxon>
        <taxon>Bacillati</taxon>
        <taxon>Actinomycetota</taxon>
        <taxon>Actinomycetes</taxon>
        <taxon>Pseudonocardiales</taxon>
        <taxon>Pseudonocardiaceae</taxon>
        <taxon>Pseudonocardia</taxon>
    </lineage>
</organism>
<feature type="transmembrane region" description="Helical" evidence="2">
    <location>
        <begin position="375"/>
        <end position="394"/>
    </location>
</feature>
<reference evidence="4" key="1">
    <citation type="journal article" date="2019" name="Int. J. Syst. Evol. Microbiol.">
        <title>The Global Catalogue of Microorganisms (GCM) 10K type strain sequencing project: providing services to taxonomists for standard genome sequencing and annotation.</title>
        <authorList>
            <consortium name="The Broad Institute Genomics Platform"/>
            <consortium name="The Broad Institute Genome Sequencing Center for Infectious Disease"/>
            <person name="Wu L."/>
            <person name="Ma J."/>
        </authorList>
    </citation>
    <scope>NUCLEOTIDE SEQUENCE [LARGE SCALE GENOMIC DNA]</scope>
    <source>
        <strain evidence="4">CCM 8391</strain>
    </source>
</reference>
<keyword evidence="2" id="KW-0812">Transmembrane</keyword>
<feature type="compositionally biased region" description="Basic and acidic residues" evidence="1">
    <location>
        <begin position="7"/>
        <end position="23"/>
    </location>
</feature>
<feature type="transmembrane region" description="Helical" evidence="2">
    <location>
        <begin position="127"/>
        <end position="147"/>
    </location>
</feature>
<proteinExistence type="predicted"/>
<feature type="region of interest" description="Disordered" evidence="1">
    <location>
        <begin position="404"/>
        <end position="515"/>
    </location>
</feature>
<feature type="transmembrane region" description="Helical" evidence="2">
    <location>
        <begin position="334"/>
        <end position="355"/>
    </location>
</feature>
<feature type="transmembrane region" description="Helical" evidence="2">
    <location>
        <begin position="33"/>
        <end position="58"/>
    </location>
</feature>
<accession>A0ABW1IW94</accession>